<dbReference type="GO" id="GO:0006396">
    <property type="term" value="P:RNA processing"/>
    <property type="evidence" value="ECO:0007669"/>
    <property type="project" value="InterPro"/>
</dbReference>
<keyword evidence="2" id="KW-1185">Reference proteome</keyword>
<organism evidence="1 2">
    <name type="scientific">Penicillium desertorum</name>
    <dbReference type="NCBI Taxonomy" id="1303715"/>
    <lineage>
        <taxon>Eukaryota</taxon>
        <taxon>Fungi</taxon>
        <taxon>Dikarya</taxon>
        <taxon>Ascomycota</taxon>
        <taxon>Pezizomycotina</taxon>
        <taxon>Eurotiomycetes</taxon>
        <taxon>Eurotiomycetidae</taxon>
        <taxon>Eurotiales</taxon>
        <taxon>Aspergillaceae</taxon>
        <taxon>Penicillium</taxon>
    </lineage>
</organism>
<dbReference type="EMBL" id="JAPWDO010000003">
    <property type="protein sequence ID" value="KAJ5477728.1"/>
    <property type="molecule type" value="Genomic_DNA"/>
</dbReference>
<comment type="caution">
    <text evidence="1">The sequence shown here is derived from an EMBL/GenBank/DDBJ whole genome shotgun (WGS) entry which is preliminary data.</text>
</comment>
<dbReference type="SUPFAM" id="SSF69065">
    <property type="entry name" value="RNase III domain-like"/>
    <property type="match status" value="1"/>
</dbReference>
<dbReference type="InterPro" id="IPR036389">
    <property type="entry name" value="RNase_III_sf"/>
</dbReference>
<dbReference type="GO" id="GO:0004525">
    <property type="term" value="F:ribonuclease III activity"/>
    <property type="evidence" value="ECO:0007669"/>
    <property type="project" value="InterPro"/>
</dbReference>
<sequence length="201" mass="23257">MEHIFLLPSDEELQVLEQKINRALLREALQPPNRYNEDGNKSLTLVGDKVLDLVIGKISDMIQYKAGNTYLSREGFRLGLGQLIVKNPSQSFIGNKIMASEIGEHYWPTSTTPGSTRTVNQVQRHRCSTQYYLRRNKTIRLYIDLQRAREDYHAKASDTRRRLDARTDDTTKRVLEATLQDIQKEHDAFMHAHDDITTDRS</sequence>
<reference evidence="1" key="1">
    <citation type="submission" date="2022-12" db="EMBL/GenBank/DDBJ databases">
        <authorList>
            <person name="Petersen C."/>
        </authorList>
    </citation>
    <scope>NUCLEOTIDE SEQUENCE</scope>
    <source>
        <strain evidence="1">IBT 17660</strain>
    </source>
</reference>
<dbReference type="Proteomes" id="UP001147760">
    <property type="component" value="Unassembled WGS sequence"/>
</dbReference>
<accession>A0A9X0BPD8</accession>
<proteinExistence type="predicted"/>
<name>A0A9X0BPD8_9EURO</name>
<evidence type="ECO:0000313" key="2">
    <source>
        <dbReference type="Proteomes" id="UP001147760"/>
    </source>
</evidence>
<protein>
    <submittedName>
        <fullName evidence="1">Uncharacterized protein</fullName>
    </submittedName>
</protein>
<evidence type="ECO:0000313" key="1">
    <source>
        <dbReference type="EMBL" id="KAJ5477728.1"/>
    </source>
</evidence>
<dbReference type="AlphaFoldDB" id="A0A9X0BPD8"/>
<reference evidence="1" key="2">
    <citation type="journal article" date="2023" name="IMA Fungus">
        <title>Comparative genomic study of the Penicillium genus elucidates a diverse pangenome and 15 lateral gene transfer events.</title>
        <authorList>
            <person name="Petersen C."/>
            <person name="Sorensen T."/>
            <person name="Nielsen M.R."/>
            <person name="Sondergaard T.E."/>
            <person name="Sorensen J.L."/>
            <person name="Fitzpatrick D.A."/>
            <person name="Frisvad J.C."/>
            <person name="Nielsen K.L."/>
        </authorList>
    </citation>
    <scope>NUCLEOTIDE SEQUENCE</scope>
    <source>
        <strain evidence="1">IBT 17660</strain>
    </source>
</reference>
<gene>
    <name evidence="1" type="ORF">N7530_003237</name>
</gene>
<dbReference type="OrthoDB" id="67027at2759"/>